<evidence type="ECO:0000313" key="1">
    <source>
        <dbReference type="EMBL" id="ARD95285.1"/>
    </source>
</evidence>
<dbReference type="RefSeq" id="WP_003131703.1">
    <property type="nucleotide sequence ID" value="NZ_BJMA01000011.1"/>
</dbReference>
<reference evidence="2 4" key="1">
    <citation type="journal article" date="2017" name="BMC Genomics">
        <title>Comparative and functional genomics of the Lactococcus lactis taxon; insights into evolution and niche adaptation.</title>
        <authorList>
            <person name="Kelleher P."/>
            <person name="Bottacini F."/>
            <person name="Mahony J."/>
            <person name="Kilcawley K.N."/>
            <person name="van Sinderen D."/>
        </authorList>
    </citation>
    <scope>NUCLEOTIDE SEQUENCE [LARGE SCALE GENOMIC DNA]</scope>
    <source>
        <strain evidence="2 4">275</strain>
    </source>
</reference>
<gene>
    <name evidence="3" type="ORF">LL223_02630</name>
    <name evidence="1" type="ORF">LL229_0396</name>
    <name evidence="2" type="ORF">LL275_0333</name>
</gene>
<sequence length="45" mass="5091">MTTAYLLLGNDKSLETPAGLPIGKIFAYKEMEKLWLKKSSSDSWQ</sequence>
<evidence type="ECO:0000313" key="4">
    <source>
        <dbReference type="Proteomes" id="UP000192085"/>
    </source>
</evidence>
<proteinExistence type="predicted"/>
<protein>
    <submittedName>
        <fullName evidence="2">Uncharacterized protein</fullName>
    </submittedName>
</protein>
<dbReference type="EMBL" id="CP031926">
    <property type="protein sequence ID" value="WFN83279.1"/>
    <property type="molecule type" value="Genomic_DNA"/>
</dbReference>
<evidence type="ECO:0000313" key="2">
    <source>
        <dbReference type="EMBL" id="ARD97970.1"/>
    </source>
</evidence>
<evidence type="ECO:0000313" key="3">
    <source>
        <dbReference type="EMBL" id="WFN83279.1"/>
    </source>
</evidence>
<dbReference type="EMBL" id="CP090823">
    <property type="protein sequence ID" value="ARD95285.1"/>
    <property type="molecule type" value="Genomic_DNA"/>
</dbReference>
<reference evidence="3" key="2">
    <citation type="journal article" date="2020" name="Mol. Microbiol.">
        <title>The CWPS Rubik's cube: Linking diversity of cell wall polysaccharide structures with the encoded biosynthetic machinery of selected Lactococcus lactis strains.</title>
        <authorList>
            <person name="Mahony J."/>
            <person name="Frantzen C."/>
            <person name="Vinogradov E."/>
            <person name="Sadovskaya I."/>
            <person name="Theodorou I."/>
            <person name="Kelleher P."/>
            <person name="Chapot-Chartier M.P."/>
            <person name="Cambillau C."/>
            <person name="Holo H."/>
            <person name="van Sinderen D."/>
        </authorList>
    </citation>
    <scope>NUCLEOTIDE SEQUENCE</scope>
    <source>
        <strain evidence="3">223</strain>
    </source>
</reference>
<dbReference type="AlphaFoldDB" id="A0A1V0NDH8"/>
<dbReference type="EMBL" id="CP015897">
    <property type="protein sequence ID" value="ARD97970.1"/>
    <property type="molecule type" value="Genomic_DNA"/>
</dbReference>
<name>A0A1V0NDH8_LACLL</name>
<dbReference type="Proteomes" id="UP000192085">
    <property type="component" value="Chromosome"/>
</dbReference>
<dbReference type="Proteomes" id="UP001055586">
    <property type="component" value="Chromosome"/>
</dbReference>
<reference evidence="1" key="4">
    <citation type="submission" date="2023-09" db="EMBL/GenBank/DDBJ databases">
        <title>Complete Genomes and Methylome analysis of Lactococcus lactis subs lactis strains.</title>
        <authorList>
            <person name="Fomenkov A."/>
            <person name="McDonnell B."/>
            <person name="Sun L."/>
            <person name="Van Sinderen D."/>
            <person name="Roberts R.J."/>
        </authorList>
    </citation>
    <scope>NUCLEOTIDE SEQUENCE</scope>
    <source>
        <strain evidence="1">229</strain>
    </source>
</reference>
<organism evidence="2 4">
    <name type="scientific">Lactococcus lactis subsp. lactis</name>
    <name type="common">Streptococcus lactis</name>
    <dbReference type="NCBI Taxonomy" id="1360"/>
    <lineage>
        <taxon>Bacteria</taxon>
        <taxon>Bacillati</taxon>
        <taxon>Bacillota</taxon>
        <taxon>Bacilli</taxon>
        <taxon>Lactobacillales</taxon>
        <taxon>Streptococcaceae</taxon>
        <taxon>Lactococcus</taxon>
    </lineage>
</organism>
<dbReference type="Proteomes" id="UP000663169">
    <property type="component" value="Chromosome"/>
</dbReference>
<accession>A0A1V0NDH8</accession>
<reference evidence="3" key="3">
    <citation type="submission" date="2023-04" db="EMBL/GenBank/DDBJ databases">
        <authorList>
            <person name="McDonnell B."/>
        </authorList>
    </citation>
    <scope>NUCLEOTIDE SEQUENCE</scope>
    <source>
        <strain evidence="3">223</strain>
    </source>
</reference>